<evidence type="ECO:0000313" key="1">
    <source>
        <dbReference type="EMBL" id="MBW0513132.1"/>
    </source>
</evidence>
<evidence type="ECO:0000313" key="2">
    <source>
        <dbReference type="Proteomes" id="UP000765509"/>
    </source>
</evidence>
<organism evidence="1 2">
    <name type="scientific">Austropuccinia psidii MF-1</name>
    <dbReference type="NCBI Taxonomy" id="1389203"/>
    <lineage>
        <taxon>Eukaryota</taxon>
        <taxon>Fungi</taxon>
        <taxon>Dikarya</taxon>
        <taxon>Basidiomycota</taxon>
        <taxon>Pucciniomycotina</taxon>
        <taxon>Pucciniomycetes</taxon>
        <taxon>Pucciniales</taxon>
        <taxon>Sphaerophragmiaceae</taxon>
        <taxon>Austropuccinia</taxon>
    </lineage>
</organism>
<protein>
    <submittedName>
        <fullName evidence="1">Uncharacterized protein</fullName>
    </submittedName>
</protein>
<reference evidence="1" key="1">
    <citation type="submission" date="2021-03" db="EMBL/GenBank/DDBJ databases">
        <title>Draft genome sequence of rust myrtle Austropuccinia psidii MF-1, a brazilian biotype.</title>
        <authorList>
            <person name="Quecine M.C."/>
            <person name="Pachon D.M.R."/>
            <person name="Bonatelli M.L."/>
            <person name="Correr F.H."/>
            <person name="Franceschini L.M."/>
            <person name="Leite T.F."/>
            <person name="Margarido G.R.A."/>
            <person name="Almeida C.A."/>
            <person name="Ferrarezi J.A."/>
            <person name="Labate C.A."/>
        </authorList>
    </citation>
    <scope>NUCLEOTIDE SEQUENCE</scope>
    <source>
        <strain evidence="1">MF-1</strain>
    </source>
</reference>
<dbReference type="Proteomes" id="UP000765509">
    <property type="component" value="Unassembled WGS sequence"/>
</dbReference>
<name>A0A9Q3HQZ0_9BASI</name>
<accession>A0A9Q3HQZ0</accession>
<keyword evidence="2" id="KW-1185">Reference proteome</keyword>
<gene>
    <name evidence="1" type="ORF">O181_052847</name>
</gene>
<dbReference type="EMBL" id="AVOT02023214">
    <property type="protein sequence ID" value="MBW0513132.1"/>
    <property type="molecule type" value="Genomic_DNA"/>
</dbReference>
<dbReference type="AlphaFoldDB" id="A0A9Q3HQZ0"/>
<comment type="caution">
    <text evidence="1">The sequence shown here is derived from an EMBL/GenBank/DDBJ whole genome shotgun (WGS) entry which is preliminary data.</text>
</comment>
<proteinExistence type="predicted"/>
<sequence>MYIVLELYPSLPLNKSTTEVPLHSWKLRYWHGGTGNYQMEEELNNQANQIKIVYRWLLGRKSIWKKQTQHALMESTTSRQTGSLRYSKKKVLKFSFIRLH</sequence>